<evidence type="ECO:0000313" key="2">
    <source>
        <dbReference type="EMBL" id="OAQ61839.1"/>
    </source>
</evidence>
<evidence type="ECO:0000313" key="3">
    <source>
        <dbReference type="Proteomes" id="UP000078397"/>
    </source>
</evidence>
<comment type="caution">
    <text evidence="2">The sequence shown here is derived from an EMBL/GenBank/DDBJ whole genome shotgun (WGS) entry which is preliminary data.</text>
</comment>
<dbReference type="InterPro" id="IPR011050">
    <property type="entry name" value="Pectin_lyase_fold/virulence"/>
</dbReference>
<dbReference type="PROSITE" id="PS50206">
    <property type="entry name" value="RHODANESE_3"/>
    <property type="match status" value="1"/>
</dbReference>
<dbReference type="OrthoDB" id="1046782at2759"/>
<gene>
    <name evidence="2" type="ORF">VFPPC_09618</name>
</gene>
<dbReference type="PANTHER" id="PTHR33928:SF2">
    <property type="entry name" value="PECTATE LYASE SUPERFAMILY PROTEIN DOMAIN-CONTAINING PROTEIN-RELATED"/>
    <property type="match status" value="1"/>
</dbReference>
<dbReference type="InterPro" id="IPR001763">
    <property type="entry name" value="Rhodanese-like_dom"/>
</dbReference>
<dbReference type="InterPro" id="IPR039279">
    <property type="entry name" value="QRT3-like"/>
</dbReference>
<evidence type="ECO:0000259" key="1">
    <source>
        <dbReference type="PROSITE" id="PS50206"/>
    </source>
</evidence>
<dbReference type="RefSeq" id="XP_018139543.1">
    <property type="nucleotide sequence ID" value="XM_018288126.1"/>
</dbReference>
<dbReference type="Proteomes" id="UP000078397">
    <property type="component" value="Unassembled WGS sequence"/>
</dbReference>
<dbReference type="InterPro" id="IPR024535">
    <property type="entry name" value="RHGA/B-epi-like_pectate_lyase"/>
</dbReference>
<feature type="domain" description="Rhodanese" evidence="1">
    <location>
        <begin position="699"/>
        <end position="729"/>
    </location>
</feature>
<proteinExistence type="predicted"/>
<reference evidence="2 3" key="1">
    <citation type="journal article" date="2016" name="PLoS Pathog.">
        <title>Biosynthesis of antibiotic leucinostatins in bio-control fungus Purpureocillium lilacinum and their inhibition on phytophthora revealed by genome mining.</title>
        <authorList>
            <person name="Wang G."/>
            <person name="Liu Z."/>
            <person name="Lin R."/>
            <person name="Li E."/>
            <person name="Mao Z."/>
            <person name="Ling J."/>
            <person name="Yang Y."/>
            <person name="Yin W.B."/>
            <person name="Xie B."/>
        </authorList>
    </citation>
    <scope>NUCLEOTIDE SEQUENCE [LARGE SCALE GENOMIC DNA]</scope>
    <source>
        <strain evidence="2">170</strain>
    </source>
</reference>
<dbReference type="STRING" id="1380566.A0A179F9R8"/>
<accession>A0A179F9R8</accession>
<sequence length="787" mass="85659">MKELRNYFNLALAASVGSINPAVALSTPGGLWPSANNTWNSSAPSTSDWWFAKIDRRGTVPFIPSYNYTIFRNVKDYGAVGDGVVDDTAAINHAITAGGNRCGKGCDSSTTAPGILYFPPGTYLVSSPIVAYYYTQIIGDASSVPTLKASSNFSGIAVIDADPYNDQGNNWFTNQNNFFRQVRNFKIDLTSQPMTTGTGIHWQVAQASSLQNIEFNMIVSKNKENSQRGIFMENGSGGFMTDLTFNGGRYGMVLGSEQFTSRNLRFNNCQTAIFQIWNWVWTYHGLSINNCDIGIDITSGDPIQSVGSIIVQDSVFSNTSIGITTLYDPSQEGANGTMILDNVNFLHTPVAVQNTRSGKVVLHGSANIASWIQGRAYVGKQGRSVQAAYPATQRPAALVDSKGNIFTKSKNQYLNVDASKFISVKARGAIGNGLSDDTAAIQAIFDAIKPDEVVFFDHGAYLITDTVFVPPNVRIVGEIWPLIMAGGNTSFNNPAHPKPVFKIGKPGDVGIVEISDLIFETQGPQPGAILMEWNVGATSKGSTGLWDVHFRVGGSAGTGLQSDTCGKSPDLTTTPKPECFGAWMLLHVTADASIYMENTWLWVADHELDLPDHSQINIYSGRGIMIESTKGTWLWGTASEHNVLYNYQLRNARNVYMATIQTETAYFQGNPDARVPFKSQASWDDPDFSSCSANNCARTWGLRVLNCEDVFLYGGGLYSFFDNYGQDCLNTESCQESIIDIQHSKIKIFGVSTKASVNIINNNGSAQMVHDADNLSSFCATVAVFEQ</sequence>
<organism evidence="2 3">
    <name type="scientific">Pochonia chlamydosporia 170</name>
    <dbReference type="NCBI Taxonomy" id="1380566"/>
    <lineage>
        <taxon>Eukaryota</taxon>
        <taxon>Fungi</taxon>
        <taxon>Dikarya</taxon>
        <taxon>Ascomycota</taxon>
        <taxon>Pezizomycotina</taxon>
        <taxon>Sordariomycetes</taxon>
        <taxon>Hypocreomycetidae</taxon>
        <taxon>Hypocreales</taxon>
        <taxon>Clavicipitaceae</taxon>
        <taxon>Pochonia</taxon>
    </lineage>
</organism>
<dbReference type="FunFam" id="2.160.20.10:FF:000023">
    <property type="entry name" value="Exo-beta-1,3-glucanase Exg0"/>
    <property type="match status" value="1"/>
</dbReference>
<name>A0A179F9R8_METCM</name>
<dbReference type="GeneID" id="28852120"/>
<dbReference type="InterPro" id="IPR012334">
    <property type="entry name" value="Pectin_lyas_fold"/>
</dbReference>
<dbReference type="Gene3D" id="2.160.20.10">
    <property type="entry name" value="Single-stranded right-handed beta-helix, Pectin lyase-like"/>
    <property type="match status" value="2"/>
</dbReference>
<dbReference type="SUPFAM" id="SSF51126">
    <property type="entry name" value="Pectin lyase-like"/>
    <property type="match status" value="2"/>
</dbReference>
<dbReference type="EMBL" id="LSBJ02000007">
    <property type="protein sequence ID" value="OAQ61839.1"/>
    <property type="molecule type" value="Genomic_DNA"/>
</dbReference>
<dbReference type="GO" id="GO:0004650">
    <property type="term" value="F:polygalacturonase activity"/>
    <property type="evidence" value="ECO:0007669"/>
    <property type="project" value="InterPro"/>
</dbReference>
<dbReference type="KEGG" id="pchm:VFPPC_09618"/>
<keyword evidence="3" id="KW-1185">Reference proteome</keyword>
<dbReference type="Pfam" id="PF12708">
    <property type="entry name" value="Pect-lyase_RHGA_epim"/>
    <property type="match status" value="2"/>
</dbReference>
<dbReference type="PANTHER" id="PTHR33928">
    <property type="entry name" value="POLYGALACTURONASE QRT3"/>
    <property type="match status" value="1"/>
</dbReference>
<dbReference type="CDD" id="cd23668">
    <property type="entry name" value="GH55_beta13glucanase-like"/>
    <property type="match status" value="1"/>
</dbReference>
<protein>
    <submittedName>
        <fullName evidence="2">Exo-beta-1,3-glucanase</fullName>
    </submittedName>
</protein>
<dbReference type="AlphaFoldDB" id="A0A179F9R8"/>